<proteinExistence type="predicted"/>
<accession>A0A9Q3BA37</accession>
<dbReference type="AlphaFoldDB" id="A0A9Q3BA37"/>
<gene>
    <name evidence="2" type="ORF">O181_001182</name>
</gene>
<feature type="compositionally biased region" description="Basic residues" evidence="1">
    <location>
        <begin position="1"/>
        <end position="10"/>
    </location>
</feature>
<reference evidence="2" key="1">
    <citation type="submission" date="2021-03" db="EMBL/GenBank/DDBJ databases">
        <title>Draft genome sequence of rust myrtle Austropuccinia psidii MF-1, a brazilian biotype.</title>
        <authorList>
            <person name="Quecine M.C."/>
            <person name="Pachon D.M.R."/>
            <person name="Bonatelli M.L."/>
            <person name="Correr F.H."/>
            <person name="Franceschini L.M."/>
            <person name="Leite T.F."/>
            <person name="Margarido G.R.A."/>
            <person name="Almeida C.A."/>
            <person name="Ferrarezi J.A."/>
            <person name="Labate C.A."/>
        </authorList>
    </citation>
    <scope>NUCLEOTIDE SEQUENCE</scope>
    <source>
        <strain evidence="2">MF-1</strain>
    </source>
</reference>
<comment type="caution">
    <text evidence="2">The sequence shown here is derived from an EMBL/GenBank/DDBJ whole genome shotgun (WGS) entry which is preliminary data.</text>
</comment>
<protein>
    <submittedName>
        <fullName evidence="2">Uncharacterized protein</fullName>
    </submittedName>
</protein>
<feature type="region of interest" description="Disordered" evidence="1">
    <location>
        <begin position="1"/>
        <end position="77"/>
    </location>
</feature>
<evidence type="ECO:0000313" key="3">
    <source>
        <dbReference type="Proteomes" id="UP000765509"/>
    </source>
</evidence>
<evidence type="ECO:0000256" key="1">
    <source>
        <dbReference type="SAM" id="MobiDB-lite"/>
    </source>
</evidence>
<dbReference type="Proteomes" id="UP000765509">
    <property type="component" value="Unassembled WGS sequence"/>
</dbReference>
<organism evidence="2 3">
    <name type="scientific">Austropuccinia psidii MF-1</name>
    <dbReference type="NCBI Taxonomy" id="1389203"/>
    <lineage>
        <taxon>Eukaryota</taxon>
        <taxon>Fungi</taxon>
        <taxon>Dikarya</taxon>
        <taxon>Basidiomycota</taxon>
        <taxon>Pucciniomycotina</taxon>
        <taxon>Pucciniomycetes</taxon>
        <taxon>Pucciniales</taxon>
        <taxon>Sphaerophragmiaceae</taxon>
        <taxon>Austropuccinia</taxon>
    </lineage>
</organism>
<feature type="compositionally biased region" description="Low complexity" evidence="1">
    <location>
        <begin position="38"/>
        <end position="49"/>
    </location>
</feature>
<feature type="compositionally biased region" description="Pro residues" evidence="1">
    <location>
        <begin position="50"/>
        <end position="60"/>
    </location>
</feature>
<evidence type="ECO:0000313" key="2">
    <source>
        <dbReference type="EMBL" id="MBW0461467.1"/>
    </source>
</evidence>
<sequence length="174" mass="19894">MIFHYSKSRQKASQPSYSQHSKKILAAISTILPPSPNPSTSRPSISSPMRPSPIAHPRPSPVLSSQKLKPVSRTNRRREVRLPLRFPDAQVFQIRECWPVRVSREDPNVGNEGQDDVARSFWRVYSNSGEEIMYGNDIMMPGTASEEMAAKFIWYEDELINDFQRSFDALGRDK</sequence>
<name>A0A9Q3BA37_9BASI</name>
<keyword evidence="3" id="KW-1185">Reference proteome</keyword>
<dbReference type="EMBL" id="AVOT02000163">
    <property type="protein sequence ID" value="MBW0461467.1"/>
    <property type="molecule type" value="Genomic_DNA"/>
</dbReference>